<keyword evidence="14" id="KW-0142">cGMP-binding</keyword>
<evidence type="ECO:0000256" key="6">
    <source>
        <dbReference type="ARBA" id="ARBA00022527"/>
    </source>
</evidence>
<evidence type="ECO:0000256" key="7">
    <source>
        <dbReference type="ARBA" id="ARBA00022535"/>
    </source>
</evidence>
<comment type="catalytic activity">
    <reaction evidence="18">
        <text>L-seryl-[protein] + ATP = O-phospho-L-seryl-[protein] + ADP + H(+)</text>
        <dbReference type="Rhea" id="RHEA:17989"/>
        <dbReference type="Rhea" id="RHEA-COMP:9863"/>
        <dbReference type="Rhea" id="RHEA-COMP:11604"/>
        <dbReference type="ChEBI" id="CHEBI:15378"/>
        <dbReference type="ChEBI" id="CHEBI:29999"/>
        <dbReference type="ChEBI" id="CHEBI:30616"/>
        <dbReference type="ChEBI" id="CHEBI:83421"/>
        <dbReference type="ChEBI" id="CHEBI:456216"/>
        <dbReference type="EC" id="2.7.11.12"/>
    </reaction>
</comment>
<dbReference type="PROSITE" id="PS00107">
    <property type="entry name" value="PROTEIN_KINASE_ATP"/>
    <property type="match status" value="1"/>
</dbReference>
<dbReference type="InterPro" id="IPR017441">
    <property type="entry name" value="Protein_kinase_ATP_BS"/>
</dbReference>
<evidence type="ECO:0000256" key="14">
    <source>
        <dbReference type="ARBA" id="ARBA00022992"/>
    </source>
</evidence>
<evidence type="ECO:0000256" key="16">
    <source>
        <dbReference type="ARBA" id="ARBA00024113"/>
    </source>
</evidence>
<evidence type="ECO:0000256" key="8">
    <source>
        <dbReference type="ARBA" id="ARBA00022679"/>
    </source>
</evidence>
<evidence type="ECO:0000259" key="21">
    <source>
        <dbReference type="PROSITE" id="PS50042"/>
    </source>
</evidence>
<dbReference type="InterPro" id="IPR000961">
    <property type="entry name" value="AGC-kinase_C"/>
</dbReference>
<evidence type="ECO:0000256" key="9">
    <source>
        <dbReference type="ARBA" id="ARBA00022723"/>
    </source>
</evidence>
<feature type="domain" description="AGC-kinase C-terminal" evidence="22">
    <location>
        <begin position="845"/>
        <end position="921"/>
    </location>
</feature>
<dbReference type="PANTHER" id="PTHR24353:SF37">
    <property type="entry name" value="CAMP-DEPENDENT PROTEIN KINASE CATALYTIC SUBUNIT PRKX"/>
    <property type="match status" value="1"/>
</dbReference>
<feature type="domain" description="Protein kinase" evidence="20">
    <location>
        <begin position="588"/>
        <end position="844"/>
    </location>
</feature>
<evidence type="ECO:0000256" key="5">
    <source>
        <dbReference type="ARBA" id="ARBA00022490"/>
    </source>
</evidence>
<dbReference type="GO" id="GO:0046872">
    <property type="term" value="F:metal ion binding"/>
    <property type="evidence" value="ECO:0007669"/>
    <property type="project" value="UniProtKB-KW"/>
</dbReference>
<name>A0AAU9IGI3_9CILI</name>
<evidence type="ECO:0000256" key="18">
    <source>
        <dbReference type="ARBA" id="ARBA00047462"/>
    </source>
</evidence>
<evidence type="ECO:0000256" key="1">
    <source>
        <dbReference type="ARBA" id="ARBA00001946"/>
    </source>
</evidence>
<dbReference type="SMART" id="SM00100">
    <property type="entry name" value="cNMP"/>
    <property type="match status" value="3"/>
</dbReference>
<dbReference type="PROSITE" id="PS50042">
    <property type="entry name" value="CNMP_BINDING_3"/>
    <property type="match status" value="3"/>
</dbReference>
<dbReference type="Pfam" id="PF00069">
    <property type="entry name" value="Pkinase"/>
    <property type="match status" value="1"/>
</dbReference>
<keyword evidence="10 19" id="KW-0547">Nucleotide-binding</keyword>
<keyword evidence="9" id="KW-0479">Metal-binding</keyword>
<evidence type="ECO:0000256" key="2">
    <source>
        <dbReference type="ARBA" id="ARBA00004308"/>
    </source>
</evidence>
<dbReference type="PRINTS" id="PR00103">
    <property type="entry name" value="CAMPKINASE"/>
</dbReference>
<feature type="domain" description="Cyclic nucleotide-binding" evidence="21">
    <location>
        <begin position="104"/>
        <end position="219"/>
    </location>
</feature>
<keyword evidence="5" id="KW-0963">Cytoplasm</keyword>
<dbReference type="Pfam" id="PF00027">
    <property type="entry name" value="cNMP_binding"/>
    <property type="match status" value="3"/>
</dbReference>
<keyword evidence="12 19" id="KW-0067">ATP-binding</keyword>
<dbReference type="SUPFAM" id="SSF51206">
    <property type="entry name" value="cAMP-binding domain-like"/>
    <property type="match status" value="4"/>
</dbReference>
<evidence type="ECO:0000259" key="22">
    <source>
        <dbReference type="PROSITE" id="PS51285"/>
    </source>
</evidence>
<dbReference type="InterPro" id="IPR014710">
    <property type="entry name" value="RmlC-like_jellyroll"/>
</dbReference>
<evidence type="ECO:0000256" key="4">
    <source>
        <dbReference type="ARBA" id="ARBA00012428"/>
    </source>
</evidence>
<evidence type="ECO:0000259" key="20">
    <source>
        <dbReference type="PROSITE" id="PS50011"/>
    </source>
</evidence>
<keyword evidence="7" id="KW-0140">cGMP</keyword>
<dbReference type="GO" id="GO:0004691">
    <property type="term" value="F:cAMP-dependent protein kinase activity"/>
    <property type="evidence" value="ECO:0007669"/>
    <property type="project" value="TreeGrafter"/>
</dbReference>
<dbReference type="PROSITE" id="PS00889">
    <property type="entry name" value="CNMP_BINDING_2"/>
    <property type="match status" value="1"/>
</dbReference>
<evidence type="ECO:0000256" key="10">
    <source>
        <dbReference type="ARBA" id="ARBA00022741"/>
    </source>
</evidence>
<evidence type="ECO:0000313" key="23">
    <source>
        <dbReference type="EMBL" id="CAG9310229.1"/>
    </source>
</evidence>
<comment type="caution">
    <text evidence="23">The sequence shown here is derived from an EMBL/GenBank/DDBJ whole genome shotgun (WGS) entry which is preliminary data.</text>
</comment>
<keyword evidence="6" id="KW-0723">Serine/threonine-protein kinase</keyword>
<gene>
    <name evidence="23" type="ORF">BSTOLATCC_MIC1083</name>
</gene>
<organism evidence="23 24">
    <name type="scientific">Blepharisma stoltei</name>
    <dbReference type="NCBI Taxonomy" id="1481888"/>
    <lineage>
        <taxon>Eukaryota</taxon>
        <taxon>Sar</taxon>
        <taxon>Alveolata</taxon>
        <taxon>Ciliophora</taxon>
        <taxon>Postciliodesmatophora</taxon>
        <taxon>Heterotrichea</taxon>
        <taxon>Heterotrichida</taxon>
        <taxon>Blepharismidae</taxon>
        <taxon>Blepharisma</taxon>
    </lineage>
</organism>
<dbReference type="CDD" id="cd00038">
    <property type="entry name" value="CAP_ED"/>
    <property type="match status" value="3"/>
</dbReference>
<evidence type="ECO:0000256" key="15">
    <source>
        <dbReference type="ARBA" id="ARBA00023136"/>
    </source>
</evidence>
<proteinExistence type="inferred from homology"/>
<dbReference type="GO" id="GO:0004692">
    <property type="term" value="F:cGMP-dependent protein kinase activity"/>
    <property type="evidence" value="ECO:0007669"/>
    <property type="project" value="UniProtKB-EC"/>
</dbReference>
<protein>
    <recommendedName>
        <fullName evidence="16">cGMP-dependent protein kinase</fullName>
        <ecNumber evidence="4">2.7.11.12</ecNumber>
    </recommendedName>
</protein>
<dbReference type="PANTHER" id="PTHR24353">
    <property type="entry name" value="CYCLIC NUCLEOTIDE-DEPENDENT PROTEIN KINASE"/>
    <property type="match status" value="1"/>
</dbReference>
<feature type="domain" description="Cyclic nucleotide-binding" evidence="21">
    <location>
        <begin position="466"/>
        <end position="564"/>
    </location>
</feature>
<dbReference type="GO" id="GO:0012505">
    <property type="term" value="C:endomembrane system"/>
    <property type="evidence" value="ECO:0007669"/>
    <property type="project" value="UniProtKB-SubCell"/>
</dbReference>
<dbReference type="InterPro" id="IPR018488">
    <property type="entry name" value="cNMP-bd_CS"/>
</dbReference>
<dbReference type="EC" id="2.7.11.12" evidence="4"/>
<keyword evidence="13" id="KW-0460">Magnesium</keyword>
<reference evidence="23" key="1">
    <citation type="submission" date="2021-09" db="EMBL/GenBank/DDBJ databases">
        <authorList>
            <consortium name="AG Swart"/>
            <person name="Singh M."/>
            <person name="Singh A."/>
            <person name="Seah K."/>
            <person name="Emmerich C."/>
        </authorList>
    </citation>
    <scope>NUCLEOTIDE SEQUENCE</scope>
    <source>
        <strain evidence="23">ATCC30299</strain>
    </source>
</reference>
<dbReference type="PROSITE" id="PS00888">
    <property type="entry name" value="CNMP_BINDING_1"/>
    <property type="match status" value="1"/>
</dbReference>
<dbReference type="Proteomes" id="UP001162131">
    <property type="component" value="Unassembled WGS sequence"/>
</dbReference>
<dbReference type="GO" id="GO:0005524">
    <property type="term" value="F:ATP binding"/>
    <property type="evidence" value="ECO:0007669"/>
    <property type="project" value="UniProtKB-UniRule"/>
</dbReference>
<keyword evidence="15" id="KW-0472">Membrane</keyword>
<dbReference type="InterPro" id="IPR011009">
    <property type="entry name" value="Kinase-like_dom_sf"/>
</dbReference>
<dbReference type="InterPro" id="IPR018490">
    <property type="entry name" value="cNMP-bd_dom_sf"/>
</dbReference>
<dbReference type="Gene3D" id="1.10.510.10">
    <property type="entry name" value="Transferase(Phosphotransferase) domain 1"/>
    <property type="match status" value="1"/>
</dbReference>
<dbReference type="Gene3D" id="2.60.120.10">
    <property type="entry name" value="Jelly Rolls"/>
    <property type="match status" value="4"/>
</dbReference>
<evidence type="ECO:0000313" key="24">
    <source>
        <dbReference type="Proteomes" id="UP001162131"/>
    </source>
</evidence>
<dbReference type="PROSITE" id="PS50011">
    <property type="entry name" value="PROTEIN_KINASE_DOM"/>
    <property type="match status" value="1"/>
</dbReference>
<evidence type="ECO:0000256" key="3">
    <source>
        <dbReference type="ARBA" id="ARBA00006352"/>
    </source>
</evidence>
<feature type="binding site" evidence="19">
    <location>
        <position position="617"/>
    </location>
    <ligand>
        <name>ATP</name>
        <dbReference type="ChEBI" id="CHEBI:30616"/>
    </ligand>
</feature>
<accession>A0AAU9IGI3</accession>
<keyword evidence="8" id="KW-0808">Transferase</keyword>
<comment type="cofactor">
    <cofactor evidence="1">
        <name>Mg(2+)</name>
        <dbReference type="ChEBI" id="CHEBI:18420"/>
    </cofactor>
</comment>
<dbReference type="AlphaFoldDB" id="A0AAU9IGI3"/>
<dbReference type="GO" id="GO:0005952">
    <property type="term" value="C:cAMP-dependent protein kinase complex"/>
    <property type="evidence" value="ECO:0007669"/>
    <property type="project" value="TreeGrafter"/>
</dbReference>
<evidence type="ECO:0000256" key="13">
    <source>
        <dbReference type="ARBA" id="ARBA00022842"/>
    </source>
</evidence>
<evidence type="ECO:0000256" key="19">
    <source>
        <dbReference type="PROSITE-ProRule" id="PRU10141"/>
    </source>
</evidence>
<dbReference type="FunFam" id="2.60.120.10:FF:000068">
    <property type="entry name" value="cGMP-dependent protein kinase"/>
    <property type="match status" value="1"/>
</dbReference>
<dbReference type="Gene3D" id="3.30.200.20">
    <property type="entry name" value="Phosphorylase Kinase, domain 1"/>
    <property type="match status" value="1"/>
</dbReference>
<dbReference type="EMBL" id="CAJZBQ010000002">
    <property type="protein sequence ID" value="CAG9310229.1"/>
    <property type="molecule type" value="Genomic_DNA"/>
</dbReference>
<evidence type="ECO:0000256" key="11">
    <source>
        <dbReference type="ARBA" id="ARBA00022777"/>
    </source>
</evidence>
<comment type="subcellular location">
    <subcellularLocation>
        <location evidence="2">Endomembrane system</location>
    </subcellularLocation>
</comment>
<evidence type="ECO:0000256" key="17">
    <source>
        <dbReference type="ARBA" id="ARBA00047298"/>
    </source>
</evidence>
<sequence>MGITCSKMQQYYVRKPDSKPEQSTIIQTAANPSQPAFQKTVNTQKTQQFMNNPLKSTPTLWKRLNSRAVSVNYVEASSAFIDVYAAKTLEDKSMILNALNNHFIFTSLTDEDKEIVVETMQLYVFEINTVVFEQDKIGKGYYVVRTGQLEVIANGKRISKIHPGEGFGELALLHESPRSATVKTLEKATMWGIERNTFRKVIEELNTQIYEQNREFLEKVNMLQPLSSQQKDSLAASLVSCKYVAGEKIITEGDEGMHLYIIKEGCVSVQKNNKEIARLYSGQFFGEMTLLYNVPRQASCVAMDGVVKCVALSREDLQKALGNQLMLIIEKITILDAINKSNKLALLSKDQKENILRDLVHVNYKIGDVVIQNQSQCQSALYIIISGRLHFSRSNKVFAEKGSCVGDEYVTLSYEDQSRYEDDIVAGCDMKIGELTKYQFEISIGGKYKEVVRENAAMNVLRKVYLFIHLDSKVIKDLFSIIKIEKYEDNDIILDEGHPGEYLYIVKRGKVNIIKNGKIVRTMVKHDYFGERALLFDRVSSASCVAEGKVSLWLIEKHDFINILNDKMRKQLIKRVKMQDERAELKDLIILKQIGKGLFSRVYLVGTSRKDIHYALKVIPRRKIDMYALYMHVLEEKKILNMMDFSMIINLVRTYKDDRRLYFLLEYVHGFELSQILRHVGIISNNDSLFYAASLILALQYIHERDIIYRDLNPDNIMVDTHGYVKLVDFGSSKVCAGRTYTLIGSPHYVAPEVIVGKGYNKNADLWSLGICIYEFLTGKVPFGEDFIDPYDIYESILEFNLSFPNEIIQLTDTARLFIMQLLGKFPETRCSGTIESLKKNEWFSGFDWDALISETMVAPYNPDIGDIEEEVDEFADNKNENIEDFLDNASDESEQEMYQIDDPEINEYKKTIPSNWDFEF</sequence>
<keyword evidence="24" id="KW-1185">Reference proteome</keyword>
<evidence type="ECO:0000256" key="12">
    <source>
        <dbReference type="ARBA" id="ARBA00022840"/>
    </source>
</evidence>
<dbReference type="InterPro" id="IPR000719">
    <property type="entry name" value="Prot_kinase_dom"/>
</dbReference>
<comment type="similarity">
    <text evidence="3">Belongs to the protein kinase superfamily. AGC Ser/Thr protein kinase family. cGMP subfamily.</text>
</comment>
<feature type="domain" description="Cyclic nucleotide-binding" evidence="21">
    <location>
        <begin position="222"/>
        <end position="322"/>
    </location>
</feature>
<comment type="catalytic activity">
    <reaction evidence="17">
        <text>L-threonyl-[protein] + ATP = O-phospho-L-threonyl-[protein] + ADP + H(+)</text>
        <dbReference type="Rhea" id="RHEA:46608"/>
        <dbReference type="Rhea" id="RHEA-COMP:11060"/>
        <dbReference type="Rhea" id="RHEA-COMP:11605"/>
        <dbReference type="ChEBI" id="CHEBI:15378"/>
        <dbReference type="ChEBI" id="CHEBI:30013"/>
        <dbReference type="ChEBI" id="CHEBI:30616"/>
        <dbReference type="ChEBI" id="CHEBI:61977"/>
        <dbReference type="ChEBI" id="CHEBI:456216"/>
        <dbReference type="EC" id="2.7.11.12"/>
    </reaction>
</comment>
<dbReference type="SUPFAM" id="SSF56112">
    <property type="entry name" value="Protein kinase-like (PK-like)"/>
    <property type="match status" value="1"/>
</dbReference>
<dbReference type="PROSITE" id="PS51285">
    <property type="entry name" value="AGC_KINASE_CTER"/>
    <property type="match status" value="1"/>
</dbReference>
<keyword evidence="11" id="KW-0418">Kinase</keyword>
<dbReference type="GO" id="GO:0030553">
    <property type="term" value="F:cGMP binding"/>
    <property type="evidence" value="ECO:0007669"/>
    <property type="project" value="UniProtKB-KW"/>
</dbReference>
<dbReference type="InterPro" id="IPR000595">
    <property type="entry name" value="cNMP-bd_dom"/>
</dbReference>